<evidence type="ECO:0000313" key="2">
    <source>
        <dbReference type="EMBL" id="ETO15509.1"/>
    </source>
</evidence>
<sequence length="228" mass="26532">IVLLHSTKISAEQMHLVITCFQDSHQFAREFNQAIDWRTHIWSKGKKKKKRGTFKKKKKGGSVEVQKNLPDLYYQEAKSSGVILEVFLTLCTQYVPSSFATEINGELKTLIFEKHRSLNIWNRFYQFGNQLLKDYVFDCTQQCNSDTPLATNESIPWKSAVVLLLLDSLLNDQCITDNVQRMQILRKLYDNVVKCVEVENKDIRKRIVTLFSRFFRPFISQSVKVSGL</sequence>
<dbReference type="Pfam" id="PF20252">
    <property type="entry name" value="BIG2_C"/>
    <property type="match status" value="1"/>
</dbReference>
<dbReference type="AlphaFoldDB" id="X6MNT7"/>
<gene>
    <name evidence="2" type="ORF">RFI_21855</name>
</gene>
<dbReference type="InterPro" id="IPR046455">
    <property type="entry name" value="Sec7/BIG1-like_C"/>
</dbReference>
<dbReference type="Proteomes" id="UP000023152">
    <property type="component" value="Unassembled WGS sequence"/>
</dbReference>
<comment type="caution">
    <text evidence="2">The sequence shown here is derived from an EMBL/GenBank/DDBJ whole genome shotgun (WGS) entry which is preliminary data.</text>
</comment>
<name>X6MNT7_RETFI</name>
<feature type="domain" description="Sec7/BIG1-like C-terminal" evidence="1">
    <location>
        <begin position="5"/>
        <end position="211"/>
    </location>
</feature>
<reference evidence="2 3" key="1">
    <citation type="journal article" date="2013" name="Curr. Biol.">
        <title>The Genome of the Foraminiferan Reticulomyxa filosa.</title>
        <authorList>
            <person name="Glockner G."/>
            <person name="Hulsmann N."/>
            <person name="Schleicher M."/>
            <person name="Noegel A.A."/>
            <person name="Eichinger L."/>
            <person name="Gallinger C."/>
            <person name="Pawlowski J."/>
            <person name="Sierra R."/>
            <person name="Euteneuer U."/>
            <person name="Pillet L."/>
            <person name="Moustafa A."/>
            <person name="Platzer M."/>
            <person name="Groth M."/>
            <person name="Szafranski K."/>
            <person name="Schliwa M."/>
        </authorList>
    </citation>
    <scope>NUCLEOTIDE SEQUENCE [LARGE SCALE GENOMIC DNA]</scope>
</reference>
<keyword evidence="3" id="KW-1185">Reference proteome</keyword>
<protein>
    <recommendedName>
        <fullName evidence="1">Sec7/BIG1-like C-terminal domain-containing protein</fullName>
    </recommendedName>
</protein>
<evidence type="ECO:0000259" key="1">
    <source>
        <dbReference type="Pfam" id="PF20252"/>
    </source>
</evidence>
<dbReference type="EMBL" id="ASPP01019059">
    <property type="protein sequence ID" value="ETO15509.1"/>
    <property type="molecule type" value="Genomic_DNA"/>
</dbReference>
<evidence type="ECO:0000313" key="3">
    <source>
        <dbReference type="Proteomes" id="UP000023152"/>
    </source>
</evidence>
<proteinExistence type="predicted"/>
<accession>X6MNT7</accession>
<feature type="non-terminal residue" evidence="2">
    <location>
        <position position="1"/>
    </location>
</feature>
<organism evidence="2 3">
    <name type="scientific">Reticulomyxa filosa</name>
    <dbReference type="NCBI Taxonomy" id="46433"/>
    <lineage>
        <taxon>Eukaryota</taxon>
        <taxon>Sar</taxon>
        <taxon>Rhizaria</taxon>
        <taxon>Retaria</taxon>
        <taxon>Foraminifera</taxon>
        <taxon>Monothalamids</taxon>
        <taxon>Reticulomyxidae</taxon>
        <taxon>Reticulomyxa</taxon>
    </lineage>
</organism>